<dbReference type="AlphaFoldDB" id="A0A6G0XRR2"/>
<dbReference type="PANTHER" id="PTHR19317:SF0">
    <property type="entry name" value="PRENYLATED RAB ACCEPTOR PROTEIN 1"/>
    <property type="match status" value="1"/>
</dbReference>
<keyword evidence="7" id="KW-1185">Reference proteome</keyword>
<dbReference type="InterPro" id="IPR004895">
    <property type="entry name" value="Prenylated_rab_accept_PRA1"/>
</dbReference>
<evidence type="ECO:0000313" key="6">
    <source>
        <dbReference type="EMBL" id="KAF0743012.1"/>
    </source>
</evidence>
<dbReference type="EMBL" id="VJMJ01000022">
    <property type="protein sequence ID" value="KAF0743012.1"/>
    <property type="molecule type" value="Genomic_DNA"/>
</dbReference>
<dbReference type="VEuPathDB" id="FungiDB:AeMF1_016034"/>
<gene>
    <name evidence="6" type="ORF">Ae201684_002073</name>
</gene>
<proteinExistence type="inferred from homology"/>
<evidence type="ECO:0000256" key="1">
    <source>
        <dbReference type="ARBA" id="ARBA00004141"/>
    </source>
</evidence>
<protein>
    <recommendedName>
        <fullName evidence="5">PRA1 family protein</fullName>
    </recommendedName>
</protein>
<evidence type="ECO:0000256" key="4">
    <source>
        <dbReference type="ARBA" id="ARBA00023136"/>
    </source>
</evidence>
<name>A0A6G0XRR2_9STRA</name>
<evidence type="ECO:0000256" key="5">
    <source>
        <dbReference type="RuleBase" id="RU363107"/>
    </source>
</evidence>
<dbReference type="Proteomes" id="UP000481153">
    <property type="component" value="Unassembled WGS sequence"/>
</dbReference>
<keyword evidence="3 5" id="KW-1133">Transmembrane helix</keyword>
<sequence length="209" mass="23857">MPARQRRQNLAKSPLDRIHLLRLQVRDLMNLNNIRGFFSFFGFGEDQPFLLPRDRCEFECRTKSNMAYFSVNYFVITCLVGFQHALVNPVFMVVLTVVAAGWAYCNYLTANESAGHPVIILGGPTTPMQRDTVMMLTTIILIIVFGGPLLLYTMIVSLFLILIHAIMRNQPLATYDELEDLYRDLSSSDYEDNHGHGYLISRDEDNVAI</sequence>
<dbReference type="Pfam" id="PF03208">
    <property type="entry name" value="PRA1"/>
    <property type="match status" value="1"/>
</dbReference>
<dbReference type="GO" id="GO:0005794">
    <property type="term" value="C:Golgi apparatus"/>
    <property type="evidence" value="ECO:0007669"/>
    <property type="project" value="TreeGrafter"/>
</dbReference>
<comment type="caution">
    <text evidence="6">The sequence shown here is derived from an EMBL/GenBank/DDBJ whole genome shotgun (WGS) entry which is preliminary data.</text>
</comment>
<feature type="transmembrane region" description="Helical" evidence="5">
    <location>
        <begin position="71"/>
        <end position="104"/>
    </location>
</feature>
<dbReference type="GO" id="GO:0016020">
    <property type="term" value="C:membrane"/>
    <property type="evidence" value="ECO:0007669"/>
    <property type="project" value="UniProtKB-SubCell"/>
</dbReference>
<dbReference type="PANTHER" id="PTHR19317">
    <property type="entry name" value="PRENYLATED RAB ACCEPTOR 1-RELATED"/>
    <property type="match status" value="1"/>
</dbReference>
<evidence type="ECO:0000256" key="2">
    <source>
        <dbReference type="ARBA" id="ARBA00022692"/>
    </source>
</evidence>
<keyword evidence="2 5" id="KW-0812">Transmembrane</keyword>
<keyword evidence="4 5" id="KW-0472">Membrane</keyword>
<comment type="similarity">
    <text evidence="5">Belongs to the PRA1 family.</text>
</comment>
<feature type="transmembrane region" description="Helical" evidence="5">
    <location>
        <begin position="133"/>
        <end position="163"/>
    </location>
</feature>
<reference evidence="6 7" key="1">
    <citation type="submission" date="2019-07" db="EMBL/GenBank/DDBJ databases">
        <title>Genomics analysis of Aphanomyces spp. identifies a new class of oomycete effector associated with host adaptation.</title>
        <authorList>
            <person name="Gaulin E."/>
        </authorList>
    </citation>
    <scope>NUCLEOTIDE SEQUENCE [LARGE SCALE GENOMIC DNA]</scope>
    <source>
        <strain evidence="6 7">ATCC 201684</strain>
    </source>
</reference>
<evidence type="ECO:0000313" key="7">
    <source>
        <dbReference type="Proteomes" id="UP000481153"/>
    </source>
</evidence>
<accession>A0A6G0XRR2</accession>
<organism evidence="6 7">
    <name type="scientific">Aphanomyces euteiches</name>
    <dbReference type="NCBI Taxonomy" id="100861"/>
    <lineage>
        <taxon>Eukaryota</taxon>
        <taxon>Sar</taxon>
        <taxon>Stramenopiles</taxon>
        <taxon>Oomycota</taxon>
        <taxon>Saprolegniomycetes</taxon>
        <taxon>Saprolegniales</taxon>
        <taxon>Verrucalvaceae</taxon>
        <taxon>Aphanomyces</taxon>
    </lineage>
</organism>
<comment type="subcellular location">
    <subcellularLocation>
        <location evidence="1 5">Membrane</location>
        <topology evidence="1 5">Multi-pass membrane protein</topology>
    </subcellularLocation>
</comment>
<evidence type="ECO:0000256" key="3">
    <source>
        <dbReference type="ARBA" id="ARBA00022989"/>
    </source>
</evidence>